<dbReference type="AlphaFoldDB" id="A0A4S2KF21"/>
<proteinExistence type="inferred from homology"/>
<dbReference type="Gene3D" id="1.10.20.10">
    <property type="entry name" value="Histone, subunit A"/>
    <property type="match status" value="1"/>
</dbReference>
<dbReference type="GO" id="GO:0003682">
    <property type="term" value="F:chromatin binding"/>
    <property type="evidence" value="ECO:0007669"/>
    <property type="project" value="TreeGrafter"/>
</dbReference>
<evidence type="ECO:0000256" key="4">
    <source>
        <dbReference type="ARBA" id="ARBA00022448"/>
    </source>
</evidence>
<dbReference type="GO" id="GO:0031297">
    <property type="term" value="P:replication fork processing"/>
    <property type="evidence" value="ECO:0007669"/>
    <property type="project" value="TreeGrafter"/>
</dbReference>
<evidence type="ECO:0000256" key="11">
    <source>
        <dbReference type="SAM" id="MobiDB-lite"/>
    </source>
</evidence>
<name>A0A4S2KF21_OPIFE</name>
<dbReference type="Gene3D" id="1.20.5.2950">
    <property type="match status" value="1"/>
</dbReference>
<keyword evidence="13" id="KW-1185">Reference proteome</keyword>
<dbReference type="CDD" id="cd22919">
    <property type="entry name" value="HFD_CENP-S"/>
    <property type="match status" value="1"/>
</dbReference>
<dbReference type="GO" id="GO:0003677">
    <property type="term" value="F:DNA binding"/>
    <property type="evidence" value="ECO:0007669"/>
    <property type="project" value="UniProtKB-KW"/>
</dbReference>
<protein>
    <recommendedName>
        <fullName evidence="3">Centromere protein S</fullName>
    </recommendedName>
</protein>
<dbReference type="Pfam" id="PF03179">
    <property type="entry name" value="V-ATPase_G"/>
    <property type="match status" value="1"/>
</dbReference>
<evidence type="ECO:0000256" key="2">
    <source>
        <dbReference type="ARBA" id="ARBA00010066"/>
    </source>
</evidence>
<dbReference type="PANTHER" id="PTHR22980">
    <property type="entry name" value="CORTISTATIN"/>
    <property type="match status" value="1"/>
</dbReference>
<dbReference type="Pfam" id="PF15630">
    <property type="entry name" value="CENP-S"/>
    <property type="match status" value="1"/>
</dbReference>
<evidence type="ECO:0000313" key="12">
    <source>
        <dbReference type="EMBL" id="TGZ47985.1"/>
    </source>
</evidence>
<dbReference type="STRING" id="147828.A0A4S2KF21"/>
<feature type="compositionally biased region" description="Basic and acidic residues" evidence="11">
    <location>
        <begin position="223"/>
        <end position="239"/>
    </location>
</feature>
<keyword evidence="7" id="KW-0406">Ion transport</keyword>
<evidence type="ECO:0000256" key="7">
    <source>
        <dbReference type="ARBA" id="ARBA00023065"/>
    </source>
</evidence>
<evidence type="ECO:0000256" key="8">
    <source>
        <dbReference type="ARBA" id="ARBA00023125"/>
    </source>
</evidence>
<feature type="region of interest" description="Disordered" evidence="11">
    <location>
        <begin position="200"/>
        <end position="248"/>
    </location>
</feature>
<organism evidence="12 13">
    <name type="scientific">Opisthorchis felineus</name>
    <dbReference type="NCBI Taxonomy" id="147828"/>
    <lineage>
        <taxon>Eukaryota</taxon>
        <taxon>Metazoa</taxon>
        <taxon>Spiralia</taxon>
        <taxon>Lophotrochozoa</taxon>
        <taxon>Platyhelminthes</taxon>
        <taxon>Trematoda</taxon>
        <taxon>Digenea</taxon>
        <taxon>Opisthorchiida</taxon>
        <taxon>Opisthorchiata</taxon>
        <taxon>Opisthorchiidae</taxon>
        <taxon>Opisthorchis</taxon>
    </lineage>
</organism>
<dbReference type="InterPro" id="IPR009072">
    <property type="entry name" value="Histone-fold"/>
</dbReference>
<comment type="similarity">
    <text evidence="1">Belongs to the TAF9 family. CENP-S/MHF1 subfamily.</text>
</comment>
<reference evidence="12 13" key="1">
    <citation type="journal article" date="2019" name="BMC Genomics">
        <title>New insights from Opisthorchis felineus genome: update on genomics of the epidemiologically important liver flukes.</title>
        <authorList>
            <person name="Ershov N.I."/>
            <person name="Mordvinov V.A."/>
            <person name="Prokhortchouk E.B."/>
            <person name="Pakharukova M.Y."/>
            <person name="Gunbin K.V."/>
            <person name="Ustyantsev K."/>
            <person name="Genaev M.A."/>
            <person name="Blinov A.G."/>
            <person name="Mazur A."/>
            <person name="Boulygina E."/>
            <person name="Tsygankova S."/>
            <person name="Khrameeva E."/>
            <person name="Chekanov N."/>
            <person name="Fan G."/>
            <person name="Xiao A."/>
            <person name="Zhang H."/>
            <person name="Xu X."/>
            <person name="Yang H."/>
            <person name="Solovyev V."/>
            <person name="Lee S.M."/>
            <person name="Liu X."/>
            <person name="Afonnikov D.A."/>
            <person name="Skryabin K.G."/>
        </authorList>
    </citation>
    <scope>NUCLEOTIDE SEQUENCE [LARGE SCALE GENOMIC DNA]</scope>
    <source>
        <strain evidence="12">AK-0245</strain>
        <tissue evidence="12">Whole organism</tissue>
    </source>
</reference>
<keyword evidence="6" id="KW-0375">Hydrogen ion transport</keyword>
<comment type="similarity">
    <text evidence="2">Belongs to the V-ATPase G subunit family.</text>
</comment>
<evidence type="ECO:0000256" key="3">
    <source>
        <dbReference type="ARBA" id="ARBA00016400"/>
    </source>
</evidence>
<dbReference type="OrthoDB" id="250802at2759"/>
<dbReference type="GO" id="GO:0046961">
    <property type="term" value="F:proton-transporting ATPase activity, rotational mechanism"/>
    <property type="evidence" value="ECO:0007669"/>
    <property type="project" value="InterPro"/>
</dbReference>
<evidence type="ECO:0000256" key="10">
    <source>
        <dbReference type="SAM" id="Coils"/>
    </source>
</evidence>
<dbReference type="FunFam" id="1.20.5.2950:FF:000001">
    <property type="entry name" value="V-type proton ATPase subunit G"/>
    <property type="match status" value="1"/>
</dbReference>
<dbReference type="GO" id="GO:0071821">
    <property type="term" value="C:FANCM-MHF complex"/>
    <property type="evidence" value="ECO:0007669"/>
    <property type="project" value="InterPro"/>
</dbReference>
<keyword evidence="9" id="KW-0234">DNA repair</keyword>
<evidence type="ECO:0000256" key="5">
    <source>
        <dbReference type="ARBA" id="ARBA00022763"/>
    </source>
</evidence>
<dbReference type="GO" id="GO:0006281">
    <property type="term" value="P:DNA repair"/>
    <property type="evidence" value="ECO:0007669"/>
    <property type="project" value="UniProtKB-KW"/>
</dbReference>
<dbReference type="GO" id="GO:0000712">
    <property type="term" value="P:resolution of meiotic recombination intermediates"/>
    <property type="evidence" value="ECO:0007669"/>
    <property type="project" value="TreeGrafter"/>
</dbReference>
<feature type="coiled-coil region" evidence="10">
    <location>
        <begin position="8"/>
        <end position="79"/>
    </location>
</feature>
<evidence type="ECO:0000256" key="6">
    <source>
        <dbReference type="ARBA" id="ARBA00022781"/>
    </source>
</evidence>
<dbReference type="Proteomes" id="UP000308267">
    <property type="component" value="Unassembled WGS sequence"/>
</dbReference>
<evidence type="ECO:0000256" key="1">
    <source>
        <dbReference type="ARBA" id="ARBA00006612"/>
    </source>
</evidence>
<dbReference type="NCBIfam" id="TIGR01147">
    <property type="entry name" value="V_ATP_synt_G"/>
    <property type="match status" value="1"/>
</dbReference>
<accession>A0A4S2KF21</accession>
<keyword evidence="5" id="KW-0227">DNA damage</keyword>
<keyword evidence="8" id="KW-0238">DNA-binding</keyword>
<dbReference type="InterPro" id="IPR029003">
    <property type="entry name" value="CENP-S/Mhf1"/>
</dbReference>
<dbReference type="GO" id="GO:0046982">
    <property type="term" value="F:protein heterodimerization activity"/>
    <property type="evidence" value="ECO:0007669"/>
    <property type="project" value="InterPro"/>
</dbReference>
<keyword evidence="10" id="KW-0175">Coiled coil</keyword>
<dbReference type="EMBL" id="SJOL01011688">
    <property type="protein sequence ID" value="TGZ47985.1"/>
    <property type="molecule type" value="Genomic_DNA"/>
</dbReference>
<evidence type="ECO:0000256" key="9">
    <source>
        <dbReference type="ARBA" id="ARBA00023204"/>
    </source>
</evidence>
<dbReference type="GO" id="GO:0016471">
    <property type="term" value="C:vacuolar proton-transporting V-type ATPase complex"/>
    <property type="evidence" value="ECO:0007669"/>
    <property type="project" value="InterPro"/>
</dbReference>
<keyword evidence="4" id="KW-0813">Transport</keyword>
<comment type="caution">
    <text evidence="12">The sequence shown here is derived from an EMBL/GenBank/DDBJ whole genome shotgun (WGS) entry which is preliminary data.</text>
</comment>
<dbReference type="SUPFAM" id="SSF47113">
    <property type="entry name" value="Histone-fold"/>
    <property type="match status" value="1"/>
</dbReference>
<gene>
    <name evidence="12" type="ORF">CRM22_011005</name>
</gene>
<dbReference type="PANTHER" id="PTHR22980:SF0">
    <property type="entry name" value="CENTROMERE PROTEIN S"/>
    <property type="match status" value="1"/>
</dbReference>
<evidence type="ECO:0000313" key="13">
    <source>
        <dbReference type="Proteomes" id="UP000308267"/>
    </source>
</evidence>
<dbReference type="InterPro" id="IPR005124">
    <property type="entry name" value="V-ATPase_G"/>
</dbReference>
<sequence>MTSRNDGIQLLLQAEKSASEKVNEAKRRKAKRLKEAKIEAQAEIDAERAERERHFKMIEERVLGRRSEIEAQIKKLTDEIIVTQSASVKLHKEDAIDLLMSLVMDIKPSLHANYRPGEHKAELHYKCTKIAEEVAKAQNCTIDLDIVCLATELLFRFHQVLATDLETFAKHAKRTTINMDDVLCFVRRNPQLVQLMSDFHKQQTAGKKPPGVAVPPPTSTGTDSKKPEEPPPRDSETKTTVHSPDSAHSLTEWFMDLE</sequence>